<proteinExistence type="predicted"/>
<feature type="region of interest" description="Disordered" evidence="1">
    <location>
        <begin position="58"/>
        <end position="94"/>
    </location>
</feature>
<sequence length="117" mass="13300">MVANRMILAQLNIVKAVQLSDSQADIVSIVTWLSYNRYNKWASYLKFRCTRQAHSPLATRPVTDITPSHPPQTQRGGHKEQGPCSQNKHGKYQNGVPTVHTMPQKLWDALTLVYAWN</sequence>
<accession>A0AAV4TMZ1</accession>
<name>A0AAV4TMZ1_CAEEX</name>
<evidence type="ECO:0000313" key="2">
    <source>
        <dbReference type="EMBL" id="GIY47084.1"/>
    </source>
</evidence>
<dbReference type="Proteomes" id="UP001054945">
    <property type="component" value="Unassembled WGS sequence"/>
</dbReference>
<gene>
    <name evidence="2" type="ORF">CEXT_561421</name>
</gene>
<dbReference type="AlphaFoldDB" id="A0AAV4TMZ1"/>
<keyword evidence="3" id="KW-1185">Reference proteome</keyword>
<evidence type="ECO:0000313" key="3">
    <source>
        <dbReference type="Proteomes" id="UP001054945"/>
    </source>
</evidence>
<protein>
    <submittedName>
        <fullName evidence="2">Uncharacterized protein</fullName>
    </submittedName>
</protein>
<reference evidence="2 3" key="1">
    <citation type="submission" date="2021-06" db="EMBL/GenBank/DDBJ databases">
        <title>Caerostris extrusa draft genome.</title>
        <authorList>
            <person name="Kono N."/>
            <person name="Arakawa K."/>
        </authorList>
    </citation>
    <scope>NUCLEOTIDE SEQUENCE [LARGE SCALE GENOMIC DNA]</scope>
</reference>
<organism evidence="2 3">
    <name type="scientific">Caerostris extrusa</name>
    <name type="common">Bark spider</name>
    <name type="synonym">Caerostris bankana</name>
    <dbReference type="NCBI Taxonomy" id="172846"/>
    <lineage>
        <taxon>Eukaryota</taxon>
        <taxon>Metazoa</taxon>
        <taxon>Ecdysozoa</taxon>
        <taxon>Arthropoda</taxon>
        <taxon>Chelicerata</taxon>
        <taxon>Arachnida</taxon>
        <taxon>Araneae</taxon>
        <taxon>Araneomorphae</taxon>
        <taxon>Entelegynae</taxon>
        <taxon>Araneoidea</taxon>
        <taxon>Araneidae</taxon>
        <taxon>Caerostris</taxon>
    </lineage>
</organism>
<comment type="caution">
    <text evidence="2">The sequence shown here is derived from an EMBL/GenBank/DDBJ whole genome shotgun (WGS) entry which is preliminary data.</text>
</comment>
<dbReference type="EMBL" id="BPLR01011521">
    <property type="protein sequence ID" value="GIY47084.1"/>
    <property type="molecule type" value="Genomic_DNA"/>
</dbReference>
<evidence type="ECO:0000256" key="1">
    <source>
        <dbReference type="SAM" id="MobiDB-lite"/>
    </source>
</evidence>